<dbReference type="RefSeq" id="WP_163805059.1">
    <property type="nucleotide sequence ID" value="NZ_AP022620.1"/>
</dbReference>
<keyword evidence="3" id="KW-1185">Reference proteome</keyword>
<sequence>MNWRPVLRAAAATALAATVRAPLGLRPPPLWAGLRYGAAAAGLVSAGVAAGTALPAVRVAMRERDVPDAPARWLALDIPVGTVWFEETLFRGAVTAVASRAFGPTGGWLLQAAAFGLWHIPDARTAGDPVLGTVVVTGAAGLGFGWLGRRSGSVLAPMLAHLAINEAGAVAALLTRRGRHRQLESSGLGYSST</sequence>
<dbReference type="GO" id="GO:0004175">
    <property type="term" value="F:endopeptidase activity"/>
    <property type="evidence" value="ECO:0007669"/>
    <property type="project" value="UniProtKB-ARBA"/>
</dbReference>
<protein>
    <submittedName>
        <fullName evidence="2">Abortive infection protein</fullName>
    </submittedName>
</protein>
<dbReference type="KEGG" id="many:MANY_31340"/>
<dbReference type="GO" id="GO:0080120">
    <property type="term" value="P:CAAX-box protein maturation"/>
    <property type="evidence" value="ECO:0007669"/>
    <property type="project" value="UniProtKB-ARBA"/>
</dbReference>
<proteinExistence type="predicted"/>
<reference evidence="2 3" key="1">
    <citation type="journal article" date="2019" name="Emerg. Microbes Infect.">
        <title>Comprehensive subspecies identification of 175 nontuberculous mycobacteria species based on 7547 genomic profiles.</title>
        <authorList>
            <person name="Matsumoto Y."/>
            <person name="Kinjo T."/>
            <person name="Motooka D."/>
            <person name="Nabeya D."/>
            <person name="Jung N."/>
            <person name="Uechi K."/>
            <person name="Horii T."/>
            <person name="Iida T."/>
            <person name="Fujita J."/>
            <person name="Nakamura S."/>
        </authorList>
    </citation>
    <scope>NUCLEOTIDE SEQUENCE [LARGE SCALE GENOMIC DNA]</scope>
    <source>
        <strain evidence="2 3">JCM 30275</strain>
    </source>
</reference>
<dbReference type="InterPro" id="IPR015837">
    <property type="entry name" value="UCP026622_CAAX_protease"/>
</dbReference>
<dbReference type="Proteomes" id="UP000467249">
    <property type="component" value="Chromosome"/>
</dbReference>
<accession>A0A6N4WC68</accession>
<dbReference type="PIRSF" id="PIRSF026622">
    <property type="entry name" value="Proteas_026622"/>
    <property type="match status" value="1"/>
</dbReference>
<dbReference type="Pfam" id="PF02517">
    <property type="entry name" value="Rce1-like"/>
    <property type="match status" value="1"/>
</dbReference>
<dbReference type="AlphaFoldDB" id="A0A6N4WC68"/>
<feature type="domain" description="CAAX prenyl protease 2/Lysostaphin resistance protein A-like" evidence="1">
    <location>
        <begin position="73"/>
        <end position="165"/>
    </location>
</feature>
<name>A0A6N4WC68_9MYCO</name>
<evidence type="ECO:0000259" key="1">
    <source>
        <dbReference type="Pfam" id="PF02517"/>
    </source>
</evidence>
<evidence type="ECO:0000313" key="3">
    <source>
        <dbReference type="Proteomes" id="UP000467249"/>
    </source>
</evidence>
<dbReference type="InterPro" id="IPR003675">
    <property type="entry name" value="Rce1/LyrA-like_dom"/>
</dbReference>
<dbReference type="EMBL" id="AP022620">
    <property type="protein sequence ID" value="BBZ77797.1"/>
    <property type="molecule type" value="Genomic_DNA"/>
</dbReference>
<organism evidence="2 3">
    <name type="scientific">Mycolicibacterium anyangense</name>
    <dbReference type="NCBI Taxonomy" id="1431246"/>
    <lineage>
        <taxon>Bacteria</taxon>
        <taxon>Bacillati</taxon>
        <taxon>Actinomycetota</taxon>
        <taxon>Actinomycetes</taxon>
        <taxon>Mycobacteriales</taxon>
        <taxon>Mycobacteriaceae</taxon>
        <taxon>Mycolicibacterium</taxon>
    </lineage>
</organism>
<gene>
    <name evidence="2" type="ORF">MANY_31340</name>
</gene>
<evidence type="ECO:0000313" key="2">
    <source>
        <dbReference type="EMBL" id="BBZ77797.1"/>
    </source>
</evidence>